<dbReference type="AlphaFoldDB" id="A0A024H5K0"/>
<feature type="region of interest" description="Disordered" evidence="1">
    <location>
        <begin position="229"/>
        <end position="248"/>
    </location>
</feature>
<dbReference type="EMBL" id="CAQI01000048">
    <property type="protein sequence ID" value="CCQ47182.1"/>
    <property type="molecule type" value="Genomic_DNA"/>
</dbReference>
<evidence type="ECO:0000313" key="3">
    <source>
        <dbReference type="Proteomes" id="UP000035722"/>
    </source>
</evidence>
<dbReference type="RefSeq" id="WP_050056058.1">
    <property type="nucleotide sequence ID" value="NZ_CAQI01000048.1"/>
</dbReference>
<proteinExistence type="predicted"/>
<sequence length="393" mass="43164">MEAKQLADIDALAGQGGEVNVWCGGSSIDQILPPTPLRHPQRTASNILRMNSINLTSDEVTVLTALMGDIQVAASAFYAKTATSADVESLGTEVRTFLSAAQTLNERLGGSITEKEAYQSALYGTAIGELINAIKYVRNVSQHVLHVVRPSEDSGALVGGLHGLRIYVAWDEVPPAAHDSLRPRTQSLRPAFEARLRGQEVTGTMLSVLRAFATLAPQIVHRDQRGEWTGFPLKTQPSMPGRLHPDEPEDLEESFAWLNSRPPNGDARLVVGQVTVGGRRHLLGYTVDGRLLPGRFVESSRQVTDDIASGFRYLSGDPAGHVKLEHDCVARRHVLRILDPISEWAAPLGAERSDDWGVDLTDPEWARMVRFAQNDYLPDVGRYEVRRSQRLNA</sequence>
<dbReference type="OrthoDB" id="4537865at2"/>
<organism evidence="2 3">
    <name type="scientific">Pseudarthrobacter siccitolerans</name>
    <dbReference type="NCBI Taxonomy" id="861266"/>
    <lineage>
        <taxon>Bacteria</taxon>
        <taxon>Bacillati</taxon>
        <taxon>Actinomycetota</taxon>
        <taxon>Actinomycetes</taxon>
        <taxon>Micrococcales</taxon>
        <taxon>Micrococcaceae</taxon>
        <taxon>Pseudarthrobacter</taxon>
    </lineage>
</organism>
<accession>A0A024H5K0</accession>
<protein>
    <submittedName>
        <fullName evidence="2">Uncharacterized protein</fullName>
    </submittedName>
</protein>
<reference evidence="3" key="1">
    <citation type="journal article" date="2014" name="Genome Announc.">
        <title>Genome Sequence of Arthrobacter siccitolerans 4J27, a Xeroprotectant-Producing Desiccation-Tolerant Microorganism.</title>
        <authorList>
            <person name="Manzanera M."/>
            <person name="Santa-Cruz-Calvo L."/>
            <person name="Vilchez J.I."/>
            <person name="Garcia-Fontana C."/>
            <person name="Silva-Castro G.A."/>
            <person name="Calvo C."/>
            <person name="Gonzalez-Lopez J."/>
        </authorList>
    </citation>
    <scope>NUCLEOTIDE SEQUENCE [LARGE SCALE GENOMIC DNA]</scope>
    <source>
        <strain evidence="3">4J27</strain>
    </source>
</reference>
<evidence type="ECO:0000313" key="2">
    <source>
        <dbReference type="EMBL" id="CCQ47182.1"/>
    </source>
</evidence>
<name>A0A024H5K0_9MICC</name>
<evidence type="ECO:0000256" key="1">
    <source>
        <dbReference type="SAM" id="MobiDB-lite"/>
    </source>
</evidence>
<gene>
    <name evidence="2" type="ORF">ARTSIC4J27_3162</name>
</gene>
<dbReference type="Proteomes" id="UP000035722">
    <property type="component" value="Unassembled WGS sequence"/>
</dbReference>
<keyword evidence="3" id="KW-1185">Reference proteome</keyword>
<comment type="caution">
    <text evidence="2">The sequence shown here is derived from an EMBL/GenBank/DDBJ whole genome shotgun (WGS) entry which is preliminary data.</text>
</comment>